<dbReference type="OrthoDB" id="337432at2"/>
<dbReference type="AlphaFoldDB" id="F6DMG5"/>
<proteinExistence type="predicted"/>
<dbReference type="HOGENOM" id="CLU_914629_0_0_9"/>
<evidence type="ECO:0000259" key="1">
    <source>
        <dbReference type="Pfam" id="PF20247"/>
    </source>
</evidence>
<keyword evidence="3" id="KW-1185">Reference proteome</keyword>
<accession>F6DMG5</accession>
<evidence type="ECO:0000313" key="2">
    <source>
        <dbReference type="EMBL" id="AEG61726.1"/>
    </source>
</evidence>
<reference evidence="2 3" key="2">
    <citation type="journal article" date="2012" name="Stand. Genomic Sci.">
        <title>Complete genome sequence of the sulfate-reducing firmicute Desulfotomaculum ruminis type strain (DL(T)).</title>
        <authorList>
            <person name="Spring S."/>
            <person name="Visser M."/>
            <person name="Lu M."/>
            <person name="Copeland A."/>
            <person name="Lapidus A."/>
            <person name="Lucas S."/>
            <person name="Cheng J.F."/>
            <person name="Han C."/>
            <person name="Tapia R."/>
            <person name="Goodwin L.A."/>
            <person name="Pitluck S."/>
            <person name="Ivanova N."/>
            <person name="Land M."/>
            <person name="Hauser L."/>
            <person name="Larimer F."/>
            <person name="Rohde M."/>
            <person name="Goker M."/>
            <person name="Detter J.C."/>
            <person name="Kyrpides N.C."/>
            <person name="Woyke T."/>
            <person name="Schaap P.J."/>
            <person name="Plugge C.M."/>
            <person name="Muyzer G."/>
            <person name="Kuever J."/>
            <person name="Pereira I.A."/>
            <person name="Parshina S.N."/>
            <person name="Bernier-Latmani R."/>
            <person name="Stams A.J."/>
            <person name="Klenk H.P."/>
        </authorList>
    </citation>
    <scope>NUCLEOTIDE SEQUENCE [LARGE SCALE GENOMIC DNA]</scope>
    <source>
        <strain evidence="3">ATCC 23193 / DSM 2154 / NCIB 8452 / DL</strain>
    </source>
</reference>
<dbReference type="CDD" id="cd21173">
    <property type="entry name" value="NucC-like"/>
    <property type="match status" value="1"/>
</dbReference>
<dbReference type="Proteomes" id="UP000009234">
    <property type="component" value="Chromosome"/>
</dbReference>
<name>F6DMG5_DESRL</name>
<dbReference type="InterPro" id="IPR046537">
    <property type="entry name" value="DUF6602"/>
</dbReference>
<dbReference type="eggNOG" id="ENOG5030J16">
    <property type="taxonomic scope" value="Bacteria"/>
</dbReference>
<protein>
    <recommendedName>
        <fullName evidence="1">DUF6602 domain-containing protein</fullName>
    </recommendedName>
</protein>
<dbReference type="KEGG" id="dru:Desru_3523"/>
<gene>
    <name evidence="2" type="ordered locus">Desru_3523</name>
</gene>
<dbReference type="STRING" id="696281.Desru_3523"/>
<feature type="domain" description="DUF6602" evidence="1">
    <location>
        <begin position="35"/>
        <end position="131"/>
    </location>
</feature>
<dbReference type="RefSeq" id="WP_013843472.1">
    <property type="nucleotide sequence ID" value="NC_015589.1"/>
</dbReference>
<reference evidence="3" key="1">
    <citation type="submission" date="2011-05" db="EMBL/GenBank/DDBJ databases">
        <title>Complete sequence of Desulfotomaculum ruminis DSM 2154.</title>
        <authorList>
            <person name="Lucas S."/>
            <person name="Copeland A."/>
            <person name="Lapidus A."/>
            <person name="Cheng J.-F."/>
            <person name="Goodwin L."/>
            <person name="Pitluck S."/>
            <person name="Lu M."/>
            <person name="Detter J.C."/>
            <person name="Han C."/>
            <person name="Tapia R."/>
            <person name="Land M."/>
            <person name="Hauser L."/>
            <person name="Kyrpides N."/>
            <person name="Ivanova N."/>
            <person name="Mikhailova N."/>
            <person name="Pagani I."/>
            <person name="Stams A.J.M."/>
            <person name="Plugge C.M."/>
            <person name="Muyzer G."/>
            <person name="Kuever J."/>
            <person name="Parshina S.N."/>
            <person name="Ivanova A.E."/>
            <person name="Nazina T.N."/>
            <person name="Brambilla E."/>
            <person name="Spring S."/>
            <person name="Klenk H.-P."/>
            <person name="Woyke T."/>
        </authorList>
    </citation>
    <scope>NUCLEOTIDE SEQUENCE [LARGE SCALE GENOMIC DNA]</scope>
    <source>
        <strain evidence="3">ATCC 23193 / DSM 2154 / NCIB 8452 / DL</strain>
    </source>
</reference>
<organism evidence="2 3">
    <name type="scientific">Desulforamulus ruminis (strain ATCC 23193 / DSM 2154 / NCIMB 8452 / DL)</name>
    <name type="common">Desulfotomaculum ruminis</name>
    <dbReference type="NCBI Taxonomy" id="696281"/>
    <lineage>
        <taxon>Bacteria</taxon>
        <taxon>Bacillati</taxon>
        <taxon>Bacillota</taxon>
        <taxon>Clostridia</taxon>
        <taxon>Eubacteriales</taxon>
        <taxon>Peptococcaceae</taxon>
        <taxon>Desulforamulus</taxon>
    </lineage>
</organism>
<dbReference type="EMBL" id="CP002780">
    <property type="protein sequence ID" value="AEG61726.1"/>
    <property type="molecule type" value="Genomic_DNA"/>
</dbReference>
<sequence length="305" mass="35207">MSQDEADKKTIRKIIENYKNLEKSLVSQLCLETPGHHPTTGTYREAVWKSMFEQIIPRKFCIDQGVFIIDSYGKISAEVDLAIFDEQYTPYIFNYGKIKFIPIEAVAVVIQCKSRELDSKAANLEKWVDSIVKLKTSLASVARIITGLVNNNPEKTPSSKEKKSQTSTRPIRILCSTTNKNIPKKISNLFDISLSINDKDNTLKKTMPQEKNNYEWWYQELNHYGLERFGDDKKYHKDFIKESNPPVNKSFEVLKITEKDGQENVILSLIFQLNQMLMLINNPMLFPHEAYAEQFKTVGNELPDK</sequence>
<dbReference type="Pfam" id="PF20247">
    <property type="entry name" value="DUF6602"/>
    <property type="match status" value="1"/>
</dbReference>
<evidence type="ECO:0000313" key="3">
    <source>
        <dbReference type="Proteomes" id="UP000009234"/>
    </source>
</evidence>